<dbReference type="Pfam" id="PF03816">
    <property type="entry name" value="LytR_cpsA_psr"/>
    <property type="match status" value="1"/>
</dbReference>
<feature type="transmembrane region" description="Helical" evidence="2">
    <location>
        <begin position="85"/>
        <end position="104"/>
    </location>
</feature>
<dbReference type="Gene3D" id="3.40.630.190">
    <property type="entry name" value="LCP protein"/>
    <property type="match status" value="1"/>
</dbReference>
<keyword evidence="5" id="KW-1185">Reference proteome</keyword>
<evidence type="ECO:0000256" key="2">
    <source>
        <dbReference type="SAM" id="Phobius"/>
    </source>
</evidence>
<accession>A0ABN2L9B0</accession>
<dbReference type="InterPro" id="IPR050922">
    <property type="entry name" value="LytR/CpsA/Psr_CW_biosynth"/>
</dbReference>
<feature type="transmembrane region" description="Helical" evidence="2">
    <location>
        <begin position="25"/>
        <end position="44"/>
    </location>
</feature>
<feature type="transmembrane region" description="Helical" evidence="2">
    <location>
        <begin position="125"/>
        <end position="144"/>
    </location>
</feature>
<dbReference type="InterPro" id="IPR004474">
    <property type="entry name" value="LytR_CpsA_psr"/>
</dbReference>
<feature type="domain" description="Cell envelope-related transcriptional attenuator" evidence="3">
    <location>
        <begin position="190"/>
        <end position="382"/>
    </location>
</feature>
<dbReference type="PANTHER" id="PTHR33392:SF6">
    <property type="entry name" value="POLYISOPRENYL-TEICHOIC ACID--PEPTIDOGLYCAN TEICHOIC ACID TRANSFERASE TAGU"/>
    <property type="match status" value="1"/>
</dbReference>
<evidence type="ECO:0000313" key="5">
    <source>
        <dbReference type="Proteomes" id="UP001500851"/>
    </source>
</evidence>
<sequence>MSAIELERPIRNPDLDSPPLMTKRARWLVLLGFVLPGSAQLLAGNRKLGRFGITATVVLILAGVLTVVGLLAARADTLTLFTNSWFLFVLTWLLVLYAILWLVLGFDTLRLTKLVRVKPNWRVPIAVISVLLTIVPAFGAAWAATTVASTRGLLDDLFAGAPAVEPVKGRYNFLLLGTDAGADREGLRPDSISVVSVDAKTGQSTIIGVPRELANVPFSKSSPMAKMHPNGFGVGPNEFGEWGGCQVGRCILNGVYAEAELFYPELYPNAKKQHSSPGIEATKEAVEGATGLDIQFYVLVNMDAFSQLIDALGGIEIDVKERLPIGGDQYQNGVDGWIEPGKQHMNGYTAQWYARSRYGSAAGDYSRMERQRELQAAILAQMNPTNVLARFQDIATAGKQLVETDIPSSMLGRFVDLAGKSREFPPVNVELVPPAVDPENPDFATIQKLVDQGIVKATPKKEGKQ</sequence>
<reference evidence="4 5" key="1">
    <citation type="journal article" date="2019" name="Int. J. Syst. Evol. Microbiol.">
        <title>The Global Catalogue of Microorganisms (GCM) 10K type strain sequencing project: providing services to taxonomists for standard genome sequencing and annotation.</title>
        <authorList>
            <consortium name="The Broad Institute Genomics Platform"/>
            <consortium name="The Broad Institute Genome Sequencing Center for Infectious Disease"/>
            <person name="Wu L."/>
            <person name="Ma J."/>
        </authorList>
    </citation>
    <scope>NUCLEOTIDE SEQUENCE [LARGE SCALE GENOMIC DNA]</scope>
    <source>
        <strain evidence="4 5">JCM 14736</strain>
    </source>
</reference>
<gene>
    <name evidence="4" type="ORF">GCM10009768_06710</name>
</gene>
<dbReference type="EMBL" id="BAAAOB010000001">
    <property type="protein sequence ID" value="GAA1780460.1"/>
    <property type="molecule type" value="Genomic_DNA"/>
</dbReference>
<feature type="transmembrane region" description="Helical" evidence="2">
    <location>
        <begin position="51"/>
        <end position="73"/>
    </location>
</feature>
<comment type="caution">
    <text evidence="4">The sequence shown here is derived from an EMBL/GenBank/DDBJ whole genome shotgun (WGS) entry which is preliminary data.</text>
</comment>
<dbReference type="NCBIfam" id="TIGR00350">
    <property type="entry name" value="lytR_cpsA_psr"/>
    <property type="match status" value="1"/>
</dbReference>
<evidence type="ECO:0000259" key="3">
    <source>
        <dbReference type="Pfam" id="PF03816"/>
    </source>
</evidence>
<dbReference type="Proteomes" id="UP001500851">
    <property type="component" value="Unassembled WGS sequence"/>
</dbReference>
<keyword evidence="2" id="KW-0812">Transmembrane</keyword>
<dbReference type="RefSeq" id="WP_344029289.1">
    <property type="nucleotide sequence ID" value="NZ_BAAAOB010000001.1"/>
</dbReference>
<evidence type="ECO:0000256" key="1">
    <source>
        <dbReference type="ARBA" id="ARBA00006068"/>
    </source>
</evidence>
<proteinExistence type="inferred from homology"/>
<evidence type="ECO:0000313" key="4">
    <source>
        <dbReference type="EMBL" id="GAA1780460.1"/>
    </source>
</evidence>
<dbReference type="PANTHER" id="PTHR33392">
    <property type="entry name" value="POLYISOPRENYL-TEICHOIC ACID--PEPTIDOGLYCAN TEICHOIC ACID TRANSFERASE TAGU"/>
    <property type="match status" value="1"/>
</dbReference>
<keyword evidence="2" id="KW-0472">Membrane</keyword>
<keyword evidence="2" id="KW-1133">Transmembrane helix</keyword>
<comment type="similarity">
    <text evidence="1">Belongs to the LytR/CpsA/Psr (LCP) family.</text>
</comment>
<organism evidence="4 5">
    <name type="scientific">Leucobacter iarius</name>
    <dbReference type="NCBI Taxonomy" id="333963"/>
    <lineage>
        <taxon>Bacteria</taxon>
        <taxon>Bacillati</taxon>
        <taxon>Actinomycetota</taxon>
        <taxon>Actinomycetes</taxon>
        <taxon>Micrococcales</taxon>
        <taxon>Microbacteriaceae</taxon>
        <taxon>Leucobacter</taxon>
    </lineage>
</organism>
<protein>
    <recommendedName>
        <fullName evidence="3">Cell envelope-related transcriptional attenuator domain-containing protein</fullName>
    </recommendedName>
</protein>
<name>A0ABN2L9B0_9MICO</name>